<feature type="compositionally biased region" description="Polar residues" evidence="1">
    <location>
        <begin position="39"/>
        <end position="49"/>
    </location>
</feature>
<feature type="compositionally biased region" description="Polar residues" evidence="1">
    <location>
        <begin position="166"/>
        <end position="175"/>
    </location>
</feature>
<dbReference type="EMBL" id="ML178842">
    <property type="protein sequence ID" value="TFK98027.1"/>
    <property type="molecule type" value="Genomic_DNA"/>
</dbReference>
<proteinExistence type="predicted"/>
<feature type="region of interest" description="Disordered" evidence="1">
    <location>
        <begin position="187"/>
        <end position="206"/>
    </location>
</feature>
<name>A0A5C3QA15_9AGAR</name>
<dbReference type="Proteomes" id="UP000305067">
    <property type="component" value="Unassembled WGS sequence"/>
</dbReference>
<protein>
    <submittedName>
        <fullName evidence="2">Uncharacterized protein</fullName>
    </submittedName>
</protein>
<feature type="region of interest" description="Disordered" evidence="1">
    <location>
        <begin position="1"/>
        <end position="24"/>
    </location>
</feature>
<accession>A0A5C3QA15</accession>
<keyword evidence="3" id="KW-1185">Reference proteome</keyword>
<feature type="region of interest" description="Disordered" evidence="1">
    <location>
        <begin position="39"/>
        <end position="181"/>
    </location>
</feature>
<gene>
    <name evidence="2" type="ORF">BDV98DRAFT_607071</name>
</gene>
<feature type="compositionally biased region" description="Acidic residues" evidence="1">
    <location>
        <begin position="126"/>
        <end position="141"/>
    </location>
</feature>
<organism evidence="2 3">
    <name type="scientific">Pterulicium gracile</name>
    <dbReference type="NCBI Taxonomy" id="1884261"/>
    <lineage>
        <taxon>Eukaryota</taxon>
        <taxon>Fungi</taxon>
        <taxon>Dikarya</taxon>
        <taxon>Basidiomycota</taxon>
        <taxon>Agaricomycotina</taxon>
        <taxon>Agaricomycetes</taxon>
        <taxon>Agaricomycetidae</taxon>
        <taxon>Agaricales</taxon>
        <taxon>Pleurotineae</taxon>
        <taxon>Pterulaceae</taxon>
        <taxon>Pterulicium</taxon>
    </lineage>
</organism>
<reference evidence="2 3" key="1">
    <citation type="journal article" date="2019" name="Nat. Ecol. Evol.">
        <title>Megaphylogeny resolves global patterns of mushroom evolution.</title>
        <authorList>
            <person name="Varga T."/>
            <person name="Krizsan K."/>
            <person name="Foldi C."/>
            <person name="Dima B."/>
            <person name="Sanchez-Garcia M."/>
            <person name="Sanchez-Ramirez S."/>
            <person name="Szollosi G.J."/>
            <person name="Szarkandi J.G."/>
            <person name="Papp V."/>
            <person name="Albert L."/>
            <person name="Andreopoulos W."/>
            <person name="Angelini C."/>
            <person name="Antonin V."/>
            <person name="Barry K.W."/>
            <person name="Bougher N.L."/>
            <person name="Buchanan P."/>
            <person name="Buyck B."/>
            <person name="Bense V."/>
            <person name="Catcheside P."/>
            <person name="Chovatia M."/>
            <person name="Cooper J."/>
            <person name="Damon W."/>
            <person name="Desjardin D."/>
            <person name="Finy P."/>
            <person name="Geml J."/>
            <person name="Haridas S."/>
            <person name="Hughes K."/>
            <person name="Justo A."/>
            <person name="Karasinski D."/>
            <person name="Kautmanova I."/>
            <person name="Kiss B."/>
            <person name="Kocsube S."/>
            <person name="Kotiranta H."/>
            <person name="LaButti K.M."/>
            <person name="Lechner B.E."/>
            <person name="Liimatainen K."/>
            <person name="Lipzen A."/>
            <person name="Lukacs Z."/>
            <person name="Mihaltcheva S."/>
            <person name="Morgado L.N."/>
            <person name="Niskanen T."/>
            <person name="Noordeloos M.E."/>
            <person name="Ohm R.A."/>
            <person name="Ortiz-Santana B."/>
            <person name="Ovrebo C."/>
            <person name="Racz N."/>
            <person name="Riley R."/>
            <person name="Savchenko A."/>
            <person name="Shiryaev A."/>
            <person name="Soop K."/>
            <person name="Spirin V."/>
            <person name="Szebenyi C."/>
            <person name="Tomsovsky M."/>
            <person name="Tulloss R.E."/>
            <person name="Uehling J."/>
            <person name="Grigoriev I.V."/>
            <person name="Vagvolgyi C."/>
            <person name="Papp T."/>
            <person name="Martin F.M."/>
            <person name="Miettinen O."/>
            <person name="Hibbett D.S."/>
            <person name="Nagy L.G."/>
        </authorList>
    </citation>
    <scope>NUCLEOTIDE SEQUENCE [LARGE SCALE GENOMIC DNA]</scope>
    <source>
        <strain evidence="2 3">CBS 309.79</strain>
    </source>
</reference>
<feature type="compositionally biased region" description="Polar residues" evidence="1">
    <location>
        <begin position="79"/>
        <end position="98"/>
    </location>
</feature>
<evidence type="ECO:0000313" key="2">
    <source>
        <dbReference type="EMBL" id="TFK98027.1"/>
    </source>
</evidence>
<feature type="compositionally biased region" description="Polar residues" evidence="1">
    <location>
        <begin position="56"/>
        <end position="69"/>
    </location>
</feature>
<dbReference type="AlphaFoldDB" id="A0A5C3QA15"/>
<sequence>MTTPATSPQVSRLSSRFTPSKSPASEATITLAFSVELTHPTSTNPSTTAPVRRKTVLSTSVAQNQSGDSKPTPRHTVTPFGQNVPPSILRSTSESTVTPFARRDSQRPRPSVRWIPMPTIVSEASSEVEDSDSESDVEEEEGAKKGFSSNIGLVTPPPPAHAVLEGTQSTRSQPIPCSLPRRMGMATFPRVPPSDASKTRSTSAKDSDARSVFTTYRKHDVGETFEYYYRGEERSVKIRDMWLFTDGDPYALGSC</sequence>
<evidence type="ECO:0000313" key="3">
    <source>
        <dbReference type="Proteomes" id="UP000305067"/>
    </source>
</evidence>
<evidence type="ECO:0000256" key="1">
    <source>
        <dbReference type="SAM" id="MobiDB-lite"/>
    </source>
</evidence>